<dbReference type="PANTHER" id="PTHR30314:SF3">
    <property type="entry name" value="MITOCHONDRIAL DIVISION PROTEIN FSZA"/>
    <property type="match status" value="1"/>
</dbReference>
<dbReference type="SUPFAM" id="SSF52490">
    <property type="entry name" value="Tubulin nucleotide-binding domain-like"/>
    <property type="match status" value="1"/>
</dbReference>
<comment type="subcellular location">
    <subcellularLocation>
        <location evidence="4">Cytoplasm</location>
    </subcellularLocation>
    <text evidence="4">Assembles at midcell at the inner surface of the cytoplasmic membrane.</text>
</comment>
<dbReference type="SMART" id="SM00864">
    <property type="entry name" value="Tubulin"/>
    <property type="match status" value="1"/>
</dbReference>
<evidence type="ECO:0000256" key="2">
    <source>
        <dbReference type="ARBA" id="ARBA00022741"/>
    </source>
</evidence>
<comment type="caution">
    <text evidence="10">The sequence shown here is derived from an EMBL/GenBank/DDBJ whole genome shotgun (WGS) entry which is preliminary data.</text>
</comment>
<feature type="binding site" evidence="4">
    <location>
        <begin position="31"/>
        <end position="35"/>
    </location>
    <ligand>
        <name>GTP</name>
        <dbReference type="ChEBI" id="CHEBI:37565"/>
    </ligand>
</feature>
<dbReference type="InterPro" id="IPR036525">
    <property type="entry name" value="Tubulin/FtsZ_GTPase_sf"/>
</dbReference>
<dbReference type="SUPFAM" id="SSF55307">
    <property type="entry name" value="Tubulin C-terminal domain-like"/>
    <property type="match status" value="1"/>
</dbReference>
<feature type="binding site" evidence="4">
    <location>
        <position position="199"/>
    </location>
    <ligand>
        <name>GTP</name>
        <dbReference type="ChEBI" id="CHEBI:37565"/>
    </ligand>
</feature>
<evidence type="ECO:0000259" key="9">
    <source>
        <dbReference type="SMART" id="SM00865"/>
    </source>
</evidence>
<comment type="subunit">
    <text evidence="4">Homodimer. Polymerizes to form a dynamic ring structure in a strictly GTP-dependent manner. Interacts directly with several other division proteins.</text>
</comment>
<keyword evidence="4 6" id="KW-0717">Septation</keyword>
<accession>A0A9D9H1L6</accession>
<organism evidence="10 11">
    <name type="scientific">Candidatus Pullibacteroides excrementavium</name>
    <dbReference type="NCBI Taxonomy" id="2840905"/>
    <lineage>
        <taxon>Bacteria</taxon>
        <taxon>Pseudomonadati</taxon>
        <taxon>Bacteroidota</taxon>
        <taxon>Bacteroidia</taxon>
        <taxon>Bacteroidales</taxon>
        <taxon>Candidatus Pullibacteroides</taxon>
    </lineage>
</organism>
<keyword evidence="4 6" id="KW-0132">Cell division</keyword>
<dbReference type="InterPro" id="IPR020805">
    <property type="entry name" value="Cell_div_FtsZ_CS"/>
</dbReference>
<dbReference type="PRINTS" id="PR00423">
    <property type="entry name" value="CELLDVISFTSZ"/>
</dbReference>
<dbReference type="FunFam" id="3.40.50.1440:FF:000001">
    <property type="entry name" value="Cell division protein FtsZ"/>
    <property type="match status" value="1"/>
</dbReference>
<dbReference type="Pfam" id="PF00091">
    <property type="entry name" value="Tubulin"/>
    <property type="match status" value="1"/>
</dbReference>
<dbReference type="GO" id="GO:0005525">
    <property type="term" value="F:GTP binding"/>
    <property type="evidence" value="ECO:0007669"/>
    <property type="project" value="UniProtKB-UniRule"/>
</dbReference>
<dbReference type="InterPro" id="IPR024757">
    <property type="entry name" value="FtsZ_C"/>
</dbReference>
<gene>
    <name evidence="4 10" type="primary">ftsZ</name>
    <name evidence="10" type="ORF">IAB08_01925</name>
</gene>
<comment type="function">
    <text evidence="4 6">Essential cell division protein that forms a contractile ring structure (Z ring) at the future cell division site. The regulation of the ring assembly controls the timing and the location of cell division. One of the functions of the FtsZ ring is to recruit other cell division proteins to the septum to produce a new cell wall between the dividing cells. Binds GTP and shows GTPase activity.</text>
</comment>
<keyword evidence="3 4" id="KW-0342">GTP-binding</keyword>
<evidence type="ECO:0000256" key="7">
    <source>
        <dbReference type="SAM" id="MobiDB-lite"/>
    </source>
</evidence>
<comment type="similarity">
    <text evidence="1 4 6">Belongs to the FtsZ family.</text>
</comment>
<dbReference type="InterPro" id="IPR003008">
    <property type="entry name" value="Tubulin_FtsZ_GTPase"/>
</dbReference>
<protein>
    <recommendedName>
        <fullName evidence="4 5">Cell division protein FtsZ</fullName>
    </recommendedName>
</protein>
<feature type="region of interest" description="Disordered" evidence="7">
    <location>
        <begin position="401"/>
        <end position="427"/>
    </location>
</feature>
<dbReference type="PANTHER" id="PTHR30314">
    <property type="entry name" value="CELL DIVISION PROTEIN FTSZ-RELATED"/>
    <property type="match status" value="1"/>
</dbReference>
<dbReference type="Proteomes" id="UP000823612">
    <property type="component" value="Unassembled WGS sequence"/>
</dbReference>
<dbReference type="CDD" id="cd02201">
    <property type="entry name" value="FtsZ_type1"/>
    <property type="match status" value="1"/>
</dbReference>
<dbReference type="EMBL" id="JADIMZ010000027">
    <property type="protein sequence ID" value="MBO8432037.1"/>
    <property type="molecule type" value="Genomic_DNA"/>
</dbReference>
<feature type="domain" description="Tubulin/FtsZ 2-layer sandwich" evidence="9">
    <location>
        <begin position="219"/>
        <end position="339"/>
    </location>
</feature>
<dbReference type="GO" id="GO:0032153">
    <property type="term" value="C:cell division site"/>
    <property type="evidence" value="ECO:0007669"/>
    <property type="project" value="UniProtKB-UniRule"/>
</dbReference>
<dbReference type="InterPro" id="IPR045061">
    <property type="entry name" value="FtsZ/CetZ"/>
</dbReference>
<feature type="binding site" evidence="4">
    <location>
        <begin position="114"/>
        <end position="116"/>
    </location>
    <ligand>
        <name>GTP</name>
        <dbReference type="ChEBI" id="CHEBI:37565"/>
    </ligand>
</feature>
<dbReference type="GO" id="GO:0051258">
    <property type="term" value="P:protein polymerization"/>
    <property type="evidence" value="ECO:0007669"/>
    <property type="project" value="UniProtKB-UniRule"/>
</dbReference>
<keyword evidence="4" id="KW-0963">Cytoplasm</keyword>
<feature type="domain" description="Tubulin/FtsZ GTPase" evidence="8">
    <location>
        <begin position="23"/>
        <end position="217"/>
    </location>
</feature>
<dbReference type="InterPro" id="IPR008280">
    <property type="entry name" value="Tub_FtsZ_C"/>
</dbReference>
<dbReference type="HAMAP" id="MF_00909">
    <property type="entry name" value="FtsZ"/>
    <property type="match status" value="1"/>
</dbReference>
<dbReference type="Gene3D" id="3.30.1330.20">
    <property type="entry name" value="Tubulin/FtsZ, C-terminal domain"/>
    <property type="match status" value="1"/>
</dbReference>
<evidence type="ECO:0000313" key="11">
    <source>
        <dbReference type="Proteomes" id="UP000823612"/>
    </source>
</evidence>
<name>A0A9D9H1L6_9BACT</name>
<dbReference type="NCBIfam" id="TIGR00065">
    <property type="entry name" value="ftsZ"/>
    <property type="match status" value="1"/>
</dbReference>
<sequence>MDELKNQGGDILNFVLPKNQSSYIKVIGVGGGGSNAVNHMFRAGITGVDFVVCNTDAQALESSPVPVKIQLGKGLGAGNVPQVAREAAIEKHDEIKDAIKDAKMLFVTAGMGGGTGTGAAPVVASIAKEIELVGDEVTKILTVAIVTTPFSFEGRKRQEQAKAGIAELRKTVDAILVINNDKLKEFGKMTLMEAFAMADDVLTTAAKGISEIITVRSYVQIDFKDVNTVMHDSGVALMGFGSAEGEDRAEKAALQAMESPLLNDNSIEGAKNMLLYFGYGAECPLIMDEIEIITSAILNRAGEGVDLIWGAGEDDALGKKLNITLIATGFNEKKALGQREVEVMVLDNDEKKASMETRETRPETERVESASVEKTDSAVSRPRIIGVLDENGDVQLQSELTVSDRLEEKNPQETGIRSEQQDGVRPMASEPAPMAGLEAQVDSWYSEFSEAFMAAAPAEGMAKGEEGSSGNFGDPVVLSKEESRPAMPFSNPGASIAATQGMAQAQVSETLTEVAELQKEEKPAFGQMLKQRLALNHERLARMKEISSRIKTPEELNQIEREPAFKRQGIRVEFTNTASVSEASRHVIGKDGQVVVNDPPFLADKAD</sequence>
<evidence type="ECO:0000313" key="10">
    <source>
        <dbReference type="EMBL" id="MBO8432037.1"/>
    </source>
</evidence>
<dbReference type="Gene3D" id="3.40.50.1440">
    <property type="entry name" value="Tubulin/FtsZ, GTPase domain"/>
    <property type="match status" value="1"/>
</dbReference>
<evidence type="ECO:0000256" key="4">
    <source>
        <dbReference type="HAMAP-Rule" id="MF_00909"/>
    </source>
</evidence>
<reference evidence="10" key="2">
    <citation type="journal article" date="2021" name="PeerJ">
        <title>Extensive microbial diversity within the chicken gut microbiome revealed by metagenomics and culture.</title>
        <authorList>
            <person name="Gilroy R."/>
            <person name="Ravi A."/>
            <person name="Getino M."/>
            <person name="Pursley I."/>
            <person name="Horton D.L."/>
            <person name="Alikhan N.F."/>
            <person name="Baker D."/>
            <person name="Gharbi K."/>
            <person name="Hall N."/>
            <person name="Watson M."/>
            <person name="Adriaenssens E.M."/>
            <person name="Foster-Nyarko E."/>
            <person name="Jarju S."/>
            <person name="Secka A."/>
            <person name="Antonio M."/>
            <person name="Oren A."/>
            <person name="Chaudhuri R.R."/>
            <person name="La Ragione R."/>
            <person name="Hildebrand F."/>
            <person name="Pallen M.J."/>
        </authorList>
    </citation>
    <scope>NUCLEOTIDE SEQUENCE</scope>
    <source>
        <strain evidence="10">2889</strain>
    </source>
</reference>
<dbReference type="InterPro" id="IPR037103">
    <property type="entry name" value="Tubulin/FtsZ-like_C"/>
</dbReference>
<evidence type="ECO:0000256" key="3">
    <source>
        <dbReference type="ARBA" id="ARBA00023134"/>
    </source>
</evidence>
<dbReference type="InterPro" id="IPR018316">
    <property type="entry name" value="Tubulin/FtsZ_2-layer-sand-dom"/>
</dbReference>
<feature type="binding site" evidence="4">
    <location>
        <position position="157"/>
    </location>
    <ligand>
        <name>GTP</name>
        <dbReference type="ChEBI" id="CHEBI:37565"/>
    </ligand>
</feature>
<feature type="region of interest" description="Disordered" evidence="7">
    <location>
        <begin position="352"/>
        <end position="375"/>
    </location>
</feature>
<dbReference type="SMART" id="SM00865">
    <property type="entry name" value="Tubulin_C"/>
    <property type="match status" value="1"/>
</dbReference>
<reference evidence="10" key="1">
    <citation type="submission" date="2020-10" db="EMBL/GenBank/DDBJ databases">
        <authorList>
            <person name="Gilroy R."/>
        </authorList>
    </citation>
    <scope>NUCLEOTIDE SEQUENCE</scope>
    <source>
        <strain evidence="10">2889</strain>
    </source>
</reference>
<keyword evidence="2 4" id="KW-0547">Nucleotide-binding</keyword>
<feature type="binding site" evidence="4">
    <location>
        <position position="153"/>
    </location>
    <ligand>
        <name>GTP</name>
        <dbReference type="ChEBI" id="CHEBI:37565"/>
    </ligand>
</feature>
<evidence type="ECO:0000259" key="8">
    <source>
        <dbReference type="SMART" id="SM00864"/>
    </source>
</evidence>
<dbReference type="GO" id="GO:0005737">
    <property type="term" value="C:cytoplasm"/>
    <property type="evidence" value="ECO:0007669"/>
    <property type="project" value="UniProtKB-SubCell"/>
</dbReference>
<proteinExistence type="inferred from homology"/>
<evidence type="ECO:0000256" key="6">
    <source>
        <dbReference type="RuleBase" id="RU000631"/>
    </source>
</evidence>
<dbReference type="PROSITE" id="PS01135">
    <property type="entry name" value="FTSZ_2"/>
    <property type="match status" value="1"/>
</dbReference>
<dbReference type="GO" id="GO:0003924">
    <property type="term" value="F:GTPase activity"/>
    <property type="evidence" value="ECO:0007669"/>
    <property type="project" value="UniProtKB-UniRule"/>
</dbReference>
<evidence type="ECO:0000256" key="5">
    <source>
        <dbReference type="NCBIfam" id="TIGR00065"/>
    </source>
</evidence>
<dbReference type="GO" id="GO:0043093">
    <property type="term" value="P:FtsZ-dependent cytokinesis"/>
    <property type="evidence" value="ECO:0007669"/>
    <property type="project" value="UniProtKB-UniRule"/>
</dbReference>
<dbReference type="Pfam" id="PF12327">
    <property type="entry name" value="FtsZ_C"/>
    <property type="match status" value="1"/>
</dbReference>
<dbReference type="GO" id="GO:0000917">
    <property type="term" value="P:division septum assembly"/>
    <property type="evidence" value="ECO:0007669"/>
    <property type="project" value="UniProtKB-KW"/>
</dbReference>
<dbReference type="InterPro" id="IPR000158">
    <property type="entry name" value="Cell_div_FtsZ"/>
</dbReference>
<dbReference type="AlphaFoldDB" id="A0A9D9H1L6"/>
<feature type="compositionally biased region" description="Basic and acidic residues" evidence="7">
    <location>
        <begin position="402"/>
        <end position="411"/>
    </location>
</feature>
<evidence type="ECO:0000256" key="1">
    <source>
        <dbReference type="ARBA" id="ARBA00009690"/>
    </source>
</evidence>
<keyword evidence="4 6" id="KW-0131">Cell cycle</keyword>